<dbReference type="Pfam" id="PF05594">
    <property type="entry name" value="Fil_haemagg"/>
    <property type="match status" value="17"/>
</dbReference>
<dbReference type="InterPro" id="IPR012334">
    <property type="entry name" value="Pectin_lyas_fold"/>
</dbReference>
<gene>
    <name evidence="3" type="ORF">E4T21_04525</name>
</gene>
<feature type="region of interest" description="Disordered" evidence="1">
    <location>
        <begin position="2752"/>
        <end position="2771"/>
    </location>
</feature>
<dbReference type="KEGG" id="hbh:E4T21_04525"/>
<feature type="domain" description="Filamentous haemagglutinin FhaB/tRNA nuclease CdiA-like TPS" evidence="2">
    <location>
        <begin position="60"/>
        <end position="181"/>
    </location>
</feature>
<dbReference type="Gene3D" id="2.160.20.10">
    <property type="entry name" value="Single-stranded right-handed beta-helix, Pectin lyase-like"/>
    <property type="match status" value="1"/>
</dbReference>
<feature type="region of interest" description="Disordered" evidence="1">
    <location>
        <begin position="2099"/>
        <end position="2123"/>
    </location>
</feature>
<dbReference type="NCBIfam" id="TIGR01731">
    <property type="entry name" value="fil_hemag_20aa"/>
    <property type="match status" value="33"/>
</dbReference>
<dbReference type="SMART" id="SM00912">
    <property type="entry name" value="Haemagg_act"/>
    <property type="match status" value="1"/>
</dbReference>
<dbReference type="GO" id="GO:0003824">
    <property type="term" value="F:catalytic activity"/>
    <property type="evidence" value="ECO:0007669"/>
    <property type="project" value="UniProtKB-ARBA"/>
</dbReference>
<keyword evidence="4" id="KW-1185">Reference proteome</keyword>
<evidence type="ECO:0000313" key="3">
    <source>
        <dbReference type="EMBL" id="QEM80897.2"/>
    </source>
</evidence>
<evidence type="ECO:0000259" key="2">
    <source>
        <dbReference type="SMART" id="SM00912"/>
    </source>
</evidence>
<feature type="region of interest" description="Disordered" evidence="1">
    <location>
        <begin position="2600"/>
        <end position="2631"/>
    </location>
</feature>
<dbReference type="SUPFAM" id="SSF51126">
    <property type="entry name" value="Pectin lyase-like"/>
    <property type="match status" value="1"/>
</dbReference>
<proteinExistence type="predicted"/>
<dbReference type="Pfam" id="PF13332">
    <property type="entry name" value="Fil_haemagg_2"/>
    <property type="match status" value="4"/>
</dbReference>
<organism evidence="3 4">
    <name type="scientific">Halomonas binhaiensis</name>
    <dbReference type="NCBI Taxonomy" id="2562282"/>
    <lineage>
        <taxon>Bacteria</taxon>
        <taxon>Pseudomonadati</taxon>
        <taxon>Pseudomonadota</taxon>
        <taxon>Gammaproteobacteria</taxon>
        <taxon>Oceanospirillales</taxon>
        <taxon>Halomonadaceae</taxon>
        <taxon>Halomonas</taxon>
    </lineage>
</organism>
<dbReference type="EMBL" id="CP038437">
    <property type="protein sequence ID" value="QEM80897.2"/>
    <property type="molecule type" value="Genomic_DNA"/>
</dbReference>
<protein>
    <submittedName>
        <fullName evidence="3">DUF637 domain-containing protein</fullName>
    </submittedName>
</protein>
<dbReference type="Proteomes" id="UP000324285">
    <property type="component" value="Chromosome"/>
</dbReference>
<dbReference type="InterPro" id="IPR025157">
    <property type="entry name" value="Hemagglutinin_rpt"/>
</dbReference>
<sequence length="3249" mass="337743">MKLRRRPLSQRSSANTRFRPAMRYCAIVLINALIWQPVIVLAEGIKVAPGSGNTRMDRAGNGVPVVNIATPNGKGVSHNTFSDYNVDRQGLILNNGRDKFTDTQLGGKILGNPNLRDRAAQLIINEVNGGSPSRLRGYTEVAGQRANVVVANPFGITCNGCGFINMPRATLSTGKPVFKDGELDHFAVDQGQVAIEGLGLDATEVDRFDIITRAARLNAEVHANELNVVTGANDVDADSLATTRRKGTGEKPELAVDSSALGGMYAGSIRLVGTEAGVGVKMAGDMAASGGDIRIDANGQLTVTNASSTGRMVAKARNASLEGNVHAREAVDVQARDDLKVAGALTSAGNIDLRAGQRLSNAGQVVAGIENDTRRAAGDLNIQAGQLDNQGRLDATQHLGINVSQATNSGQIVAQTVKVGADQHLTNRGTLVGDNVSLNSEIITNQGQQATLAGTSSLALDSQELNNLGGTVQFARGQDVSLDLARFDNSGGSLVLDDANLSGQVSQLHNRGGTLGANVIDLQADSVDNSAGGRMEAKALTLNTTEAVNNTRGALQAVNRLTLTAGSLDNTQGTVSGNDVNLTTAQTLTNQRGLISANDGRLDVDAGSALNNRAGTVQSAQGDVAITAASLDNRDGQVLAQQVITADVSGRIDNRVDSGEGGFINARNVHLSAGELDNTESIVSASRDLRLDVSGKLVNTRGHAQAGQALTLSAASLNNRQGTLAGDTVNVTTRKDLNNQGGLISAEDGLLTLNTGGALNNPAGTVQSRQGDLHLTATQVDNRDGQLVALGAATVTASGEIDNSTQQQDASSAPARDDVIPGGAINGQQVTVNAAQLTNTGGLVDGEGVELTLDRLDNAQGTISAKHDLALNMAEWLHNDGGRLQVIEGDLTLTGTSSQSTSQKAALDNTQGVMVARYLNLYQLGSVNNRQGQIVGDRVHLQAASLSNQKGTIAAGGEQLEDTLTVTLGGKLDNTNGTLQALQGTTLAAGSLENAGGDISGRDVRLTVSADVHNSAGGVISAERHLTADVGEQLDNASGFLQALQGNTTLTAGSLDNSNGKVLAQQALDVTSDAELINAAGTLLAMTGDMELTAGRLDNREGMLVAGQVDDDGQLSATQNLTVQLGNGTLDNRRGGQVIGNDVTLRLARLNNGDQDTSAGQGGVVGADSALNLYLSEWLHNRQGRLQVVDGALTVHGAGAQLDNAQGTIEAQRLTLGDTDKALGEVSNAGGVMAADRITLNVANLDNTQQGLIAAGAGGLTLHLSDTLNNQGGKLQSDAQASLMAERINNQQGGVILADNITLKAVRLLNQQGVILGEGQQTTLNLSGASTSDPALDNQGGTIDIKDGNLIVNAGSGRVDNRGGWLGADALTIDAQHLNNQDGQVVTTQGDMQLTVDELNNRGGTLLAQGGFLGADFTTLRNQGGTLQGDSIELSGRALENDDNGQITALKGDATLTLKQRLSNLGGKILALGELFVGASKDEAPTPDINNSEGGQLAGNTVILRAGTLTNSDGGIIEASKKLDISADSLTNTAGYINSLGGDNSRIIVDNTLNNAGGAIELASRNARLEANVLDNQQGSVKHAGDGVLALMTDRLNNSGGEVTGTGSAAITLDKLAESSSLGNWQFNDALTLALQQALVLKQGERIATAGALTLNAPGLENAGALLANGDLTLGIRGDGITNSGQISSQGQLDITAPRLTNTGRIASAETSAYHLAGKLDNQGRLVSGGHLDIDAANLDNNGTLGSQNNLTIDLTSGGNINQYADSLMFAGGDMALYADRLFNQYGDIYAMGDLTFAKDAKGDRAASLENRSGTIEAEGNMTLLAENILNTRDVLTVEEQSGDGQTIEAEKTLVRGYDIKHGTQNCDGYGGVSPCKVPNEERDSYHYTVTVAEQRESKITDNSDQGVIATGGDLLMEGEDITNDSSSMLANGNVTIIADKTFTNNSALNTQTEQVSIYEFDLSKYSIEWENQASNGWEPVVVPNERIAEFDREVADWIAQGGVNEEGEALPLPKRLNDANKTQGTPPVVTVLDGGAHAIVQAGNKVTINAGSRIQNGEINENTLSQINGQLGDISTVGPVDNVSLTLNRRTDTAEAIQANNATGAERSNVDKGGRLTASGLDNTTAQVDTAKGADPAAPAGNSMQATGDIEAPDYSDVAFERVSPTEQGSFRLPKGDYGLFIHNTSPNSRYLIETNPEFTTLDGILGSDYLLDKLGYSDDNAYRLLGDGRYESRLIRDSVLNTTGSRYLEAGLEDDYAQYRYLMDNAIAAQDALNLRVGVGLTPAQTAALTHDIVWMEEQVINGQKVLAPVLYLAQLDDRNVRGGSIIQGRDVELISGGDLVNVGTIRASNDMSIDSGGSILQGGLIDAGNNLDLHARDDIRNALAGEIRGGDVRLRTDLGDIINDRLAVNAGVEDNYRTYLDQGGLISARDSLTIGAGRDVINRSDLVSGGDARVSAGRDVRFEAVADVSHEQVGDGINAIYRDTVTPISSQLVSGGDTSVAAGRDIQFTASDLQSDGQLAMAAGRDITLDAAQNSAAVDARRHYSERVEQVGTTLSANDDVTLQAGNNVTAVAAKVDAGGNLAVAAGNDITLVSAADSTDEASATARKKRVDSHTRQQGTELTAGGNASLEAGHDVTMVASKVAANDSAYVYAGNDVTLAAANDEDYSLYKKHSSGGGFFGSQKTKRDEVSETRAVGSEIRAGDGNLIIASGNDQTYQGARLEAGNDLVLNSGGEIHFATASDVRTESHTKDKSSFAWQSNKGKGSTDETLRQSQLVAQGERIIQAAQGITVDLPENGEVTQQSVSRTIDAMVQADPELAWLQDMEQRGDIDWRQVKETHDSWSYDHSGMSGAAQLVVAIVVTYFTAGAASGAIVGATGSAAAGAAGGAVAGAVASNAAVSTINNEGNLGNALDDTFSSDAVRGYAVAGITAGLTAGFYDGLTGTETGTSTALSNSGNVATNAGLDTWQGVGQFTANQVLQNSTSALLDQALGGDADLGVALQNSLANAFAAAGFNAIGDFTQGNANFSEGSLSKAALHGVMGGLAAEATGGDFKTGALAAGINELLVDKLANEYAGMSPDKKAGLLVMNSQLIGVLAGAATGGVNDADNLQTGAQVAANATQYNYLRHDQVDAYAKELEGCAERGDCKDVRDKYIDISEKQQQELVSYCAVGAVACQTKRSQLLADEDKFYSSLERLDQVAVGEASETLSLLECSILTRLQQGQKKRLSKTSWSMLVWIEKRQAI</sequence>
<reference evidence="3" key="1">
    <citation type="submission" date="2021-02" db="EMBL/GenBank/DDBJ databases">
        <title>Strain Y2R2, a novel species of the genus Halomonas.</title>
        <authorList>
            <person name="Huang H."/>
        </authorList>
    </citation>
    <scope>NUCLEOTIDE SEQUENCE</scope>
    <source>
        <strain evidence="3">Y2R2</strain>
    </source>
</reference>
<evidence type="ECO:0000313" key="4">
    <source>
        <dbReference type="Proteomes" id="UP000324285"/>
    </source>
</evidence>
<dbReference type="InterPro" id="IPR008638">
    <property type="entry name" value="FhaB/CdiA-like_TPS"/>
</dbReference>
<accession>A0A856QLR4</accession>
<name>A0A856QLR4_9GAMM</name>
<dbReference type="Pfam" id="PF05860">
    <property type="entry name" value="TPS"/>
    <property type="match status" value="1"/>
</dbReference>
<dbReference type="InterPro" id="IPR011050">
    <property type="entry name" value="Pectin_lyase_fold/virulence"/>
</dbReference>
<dbReference type="InterPro" id="IPR010069">
    <property type="entry name" value="CdiA_FHA1_rpt"/>
</dbReference>
<dbReference type="NCBIfam" id="TIGR01901">
    <property type="entry name" value="adhes_NPXG"/>
    <property type="match status" value="1"/>
</dbReference>
<dbReference type="RefSeq" id="WP_205423452.1">
    <property type="nucleotide sequence ID" value="NZ_CP038437.2"/>
</dbReference>
<dbReference type="InterPro" id="IPR008619">
    <property type="entry name" value="Filamentous_hemagglutn_rpt"/>
</dbReference>
<evidence type="ECO:0000256" key="1">
    <source>
        <dbReference type="SAM" id="MobiDB-lite"/>
    </source>
</evidence>